<keyword evidence="7 9" id="KW-0408">Iron</keyword>
<evidence type="ECO:0000313" key="11">
    <source>
        <dbReference type="EMBL" id="KAJ3562159.1"/>
    </source>
</evidence>
<evidence type="ECO:0000256" key="8">
    <source>
        <dbReference type="ARBA" id="ARBA00023033"/>
    </source>
</evidence>
<dbReference type="GO" id="GO:0016705">
    <property type="term" value="F:oxidoreductase activity, acting on paired donors, with incorporation or reduction of molecular oxygen"/>
    <property type="evidence" value="ECO:0007669"/>
    <property type="project" value="InterPro"/>
</dbReference>
<evidence type="ECO:0000256" key="3">
    <source>
        <dbReference type="ARBA" id="ARBA00010617"/>
    </source>
</evidence>
<dbReference type="EMBL" id="JANIEX010000904">
    <property type="protein sequence ID" value="KAJ3562159.1"/>
    <property type="molecule type" value="Genomic_DNA"/>
</dbReference>
<dbReference type="CDD" id="cd11065">
    <property type="entry name" value="CYP64-like"/>
    <property type="match status" value="1"/>
</dbReference>
<feature type="binding site" description="axial binding residue" evidence="9">
    <location>
        <position position="303"/>
    </location>
    <ligand>
        <name>heme</name>
        <dbReference type="ChEBI" id="CHEBI:30413"/>
    </ligand>
    <ligandPart>
        <name>Fe</name>
        <dbReference type="ChEBI" id="CHEBI:18248"/>
    </ligandPart>
</feature>
<evidence type="ECO:0000256" key="9">
    <source>
        <dbReference type="PIRSR" id="PIRSR602401-1"/>
    </source>
</evidence>
<evidence type="ECO:0000256" key="6">
    <source>
        <dbReference type="ARBA" id="ARBA00023002"/>
    </source>
</evidence>
<evidence type="ECO:0000256" key="5">
    <source>
        <dbReference type="ARBA" id="ARBA00022723"/>
    </source>
</evidence>
<organism evidence="11 12">
    <name type="scientific">Leucocoprinus birnbaumii</name>
    <dbReference type="NCBI Taxonomy" id="56174"/>
    <lineage>
        <taxon>Eukaryota</taxon>
        <taxon>Fungi</taxon>
        <taxon>Dikarya</taxon>
        <taxon>Basidiomycota</taxon>
        <taxon>Agaricomycotina</taxon>
        <taxon>Agaricomycetes</taxon>
        <taxon>Agaricomycetidae</taxon>
        <taxon>Agaricales</taxon>
        <taxon>Agaricineae</taxon>
        <taxon>Agaricaceae</taxon>
        <taxon>Leucocoprinus</taxon>
    </lineage>
</organism>
<dbReference type="PRINTS" id="PR00385">
    <property type="entry name" value="P450"/>
</dbReference>
<dbReference type="PANTHER" id="PTHR46300">
    <property type="entry name" value="P450, PUTATIVE (EUROFUNG)-RELATED-RELATED"/>
    <property type="match status" value="1"/>
</dbReference>
<dbReference type="InterPro" id="IPR036396">
    <property type="entry name" value="Cyt_P450_sf"/>
</dbReference>
<dbReference type="GO" id="GO:0005506">
    <property type="term" value="F:iron ion binding"/>
    <property type="evidence" value="ECO:0007669"/>
    <property type="project" value="InterPro"/>
</dbReference>
<evidence type="ECO:0000256" key="7">
    <source>
        <dbReference type="ARBA" id="ARBA00023004"/>
    </source>
</evidence>
<evidence type="ECO:0000256" key="1">
    <source>
        <dbReference type="ARBA" id="ARBA00001971"/>
    </source>
</evidence>
<dbReference type="GO" id="GO:0004497">
    <property type="term" value="F:monooxygenase activity"/>
    <property type="evidence" value="ECO:0007669"/>
    <property type="project" value="UniProtKB-KW"/>
</dbReference>
<dbReference type="InterPro" id="IPR050364">
    <property type="entry name" value="Cytochrome_P450_fung"/>
</dbReference>
<evidence type="ECO:0008006" key="13">
    <source>
        <dbReference type="Google" id="ProtNLM"/>
    </source>
</evidence>
<protein>
    <recommendedName>
        <fullName evidence="13">Cytochrome P450</fullName>
    </recommendedName>
</protein>
<comment type="cofactor">
    <cofactor evidence="1 9">
        <name>heme</name>
        <dbReference type="ChEBI" id="CHEBI:30413"/>
    </cofactor>
</comment>
<dbReference type="GO" id="GO:0020037">
    <property type="term" value="F:heme binding"/>
    <property type="evidence" value="ECO:0007669"/>
    <property type="project" value="InterPro"/>
</dbReference>
<sequence>MFSIGFKQALVFLTYGDDFRLHRRMLQKYFGKEKVEQHRQTLTREARVLVQNLVSKPQNRELLLMRSHVPTLSPPEGSVVDLFPWLQHFPTWFPGTYHANKAREAGKYVRQLYEYPYADVKKQLANGTAKPSFLATQLEELHSGEIDPGVTIEHIQGASAITYVAGAETTSSTLTIFILALLLHPECQIKAQEEIDRVIGPDRLPEFSDRDSLPYIECLLQETHRWHPTVPLGVPHYTMEDDIYDGMFIPKGSIVIANARGMSLDESVYHEPSTFSPERFLPKPEGQGEPYFAGPFGFGRRICPGRYLADNSLWMAMATILATLSISKVVGEDGKEKTPKLAFTLGVTSHPHPFECNIQPRNAKAASLIAQITNDLN</sequence>
<dbReference type="Gene3D" id="1.10.630.10">
    <property type="entry name" value="Cytochrome P450"/>
    <property type="match status" value="1"/>
</dbReference>
<evidence type="ECO:0000313" key="12">
    <source>
        <dbReference type="Proteomes" id="UP001213000"/>
    </source>
</evidence>
<dbReference type="InterPro" id="IPR017972">
    <property type="entry name" value="Cyt_P450_CS"/>
</dbReference>
<dbReference type="InterPro" id="IPR002401">
    <property type="entry name" value="Cyt_P450_E_grp-I"/>
</dbReference>
<keyword evidence="4 9" id="KW-0349">Heme</keyword>
<gene>
    <name evidence="11" type="ORF">NP233_g9752</name>
</gene>
<comment type="caution">
    <text evidence="11">The sequence shown here is derived from an EMBL/GenBank/DDBJ whole genome shotgun (WGS) entry which is preliminary data.</text>
</comment>
<dbReference type="PROSITE" id="PS00086">
    <property type="entry name" value="CYTOCHROME_P450"/>
    <property type="match status" value="1"/>
</dbReference>
<comment type="pathway">
    <text evidence="2">Secondary metabolite biosynthesis.</text>
</comment>
<keyword evidence="5 9" id="KW-0479">Metal-binding</keyword>
<keyword evidence="8 10" id="KW-0503">Monooxygenase</keyword>
<evidence type="ECO:0000256" key="4">
    <source>
        <dbReference type="ARBA" id="ARBA00022617"/>
    </source>
</evidence>
<accession>A0AAD5VM62</accession>
<keyword evidence="6 10" id="KW-0560">Oxidoreductase</keyword>
<reference evidence="11" key="1">
    <citation type="submission" date="2022-07" db="EMBL/GenBank/DDBJ databases">
        <title>Genome Sequence of Leucocoprinus birnbaumii.</title>
        <authorList>
            <person name="Buettner E."/>
        </authorList>
    </citation>
    <scope>NUCLEOTIDE SEQUENCE</scope>
    <source>
        <strain evidence="11">VT141</strain>
    </source>
</reference>
<comment type="similarity">
    <text evidence="3 10">Belongs to the cytochrome P450 family.</text>
</comment>
<dbReference type="SUPFAM" id="SSF48264">
    <property type="entry name" value="Cytochrome P450"/>
    <property type="match status" value="1"/>
</dbReference>
<proteinExistence type="inferred from homology"/>
<dbReference type="InterPro" id="IPR001128">
    <property type="entry name" value="Cyt_P450"/>
</dbReference>
<evidence type="ECO:0000256" key="2">
    <source>
        <dbReference type="ARBA" id="ARBA00005179"/>
    </source>
</evidence>
<name>A0AAD5VM62_9AGAR</name>
<keyword evidence="12" id="KW-1185">Reference proteome</keyword>
<evidence type="ECO:0000256" key="10">
    <source>
        <dbReference type="RuleBase" id="RU000461"/>
    </source>
</evidence>
<dbReference type="AlphaFoldDB" id="A0AAD5VM62"/>
<dbReference type="PRINTS" id="PR00463">
    <property type="entry name" value="EP450I"/>
</dbReference>
<dbReference type="PANTHER" id="PTHR46300:SF5">
    <property type="entry name" value="CYTOCHROME P450"/>
    <property type="match status" value="1"/>
</dbReference>
<dbReference type="Pfam" id="PF00067">
    <property type="entry name" value="p450"/>
    <property type="match status" value="1"/>
</dbReference>
<dbReference type="Proteomes" id="UP001213000">
    <property type="component" value="Unassembled WGS sequence"/>
</dbReference>